<organism evidence="1 2">
    <name type="scientific">Symbiodinium natans</name>
    <dbReference type="NCBI Taxonomy" id="878477"/>
    <lineage>
        <taxon>Eukaryota</taxon>
        <taxon>Sar</taxon>
        <taxon>Alveolata</taxon>
        <taxon>Dinophyceae</taxon>
        <taxon>Suessiales</taxon>
        <taxon>Symbiodiniaceae</taxon>
        <taxon>Symbiodinium</taxon>
    </lineage>
</organism>
<dbReference type="EMBL" id="CAJNDS010001236">
    <property type="protein sequence ID" value="CAE7253112.1"/>
    <property type="molecule type" value="Genomic_DNA"/>
</dbReference>
<accession>A0A812M6P4</accession>
<name>A0A812M6P4_9DINO</name>
<reference evidence="1" key="1">
    <citation type="submission" date="2021-02" db="EMBL/GenBank/DDBJ databases">
        <authorList>
            <person name="Dougan E. K."/>
            <person name="Rhodes N."/>
            <person name="Thang M."/>
            <person name="Chan C."/>
        </authorList>
    </citation>
    <scope>NUCLEOTIDE SEQUENCE</scope>
</reference>
<sequence length="98" mass="10603">MGNCGLGSWADDEGELTQERLLEAVESMDVDEVERCLNGGVPVNKSIDAKGHTLLDKFAAEHAAMLRDALHYAGTPGEATKLLVEKQDLEPGKQLHCN</sequence>
<gene>
    <name evidence="1" type="ORF">SNAT2548_LOCUS12709</name>
</gene>
<evidence type="ECO:0000313" key="2">
    <source>
        <dbReference type="Proteomes" id="UP000604046"/>
    </source>
</evidence>
<dbReference type="AlphaFoldDB" id="A0A812M6P4"/>
<proteinExistence type="predicted"/>
<comment type="caution">
    <text evidence="1">The sequence shown here is derived from an EMBL/GenBank/DDBJ whole genome shotgun (WGS) entry which is preliminary data.</text>
</comment>
<dbReference type="OrthoDB" id="410823at2759"/>
<evidence type="ECO:0000313" key="1">
    <source>
        <dbReference type="EMBL" id="CAE7253112.1"/>
    </source>
</evidence>
<keyword evidence="2" id="KW-1185">Reference proteome</keyword>
<dbReference type="Proteomes" id="UP000604046">
    <property type="component" value="Unassembled WGS sequence"/>
</dbReference>
<protein>
    <submittedName>
        <fullName evidence="1">Uncharacterized protein</fullName>
    </submittedName>
</protein>